<reference evidence="1 3" key="1">
    <citation type="journal article" date="2008" name="Science">
        <title>The Physcomitrella genome reveals evolutionary insights into the conquest of land by plants.</title>
        <authorList>
            <person name="Rensing S."/>
            <person name="Lang D."/>
            <person name="Zimmer A."/>
            <person name="Terry A."/>
            <person name="Salamov A."/>
            <person name="Shapiro H."/>
            <person name="Nishiyama T."/>
            <person name="Perroud P.-F."/>
            <person name="Lindquist E."/>
            <person name="Kamisugi Y."/>
            <person name="Tanahashi T."/>
            <person name="Sakakibara K."/>
            <person name="Fujita T."/>
            <person name="Oishi K."/>
            <person name="Shin-I T."/>
            <person name="Kuroki Y."/>
            <person name="Toyoda A."/>
            <person name="Suzuki Y."/>
            <person name="Hashimoto A."/>
            <person name="Yamaguchi K."/>
            <person name="Sugano A."/>
            <person name="Kohara Y."/>
            <person name="Fujiyama A."/>
            <person name="Anterola A."/>
            <person name="Aoki S."/>
            <person name="Ashton N."/>
            <person name="Barbazuk W.B."/>
            <person name="Barker E."/>
            <person name="Bennetzen J."/>
            <person name="Bezanilla M."/>
            <person name="Blankenship R."/>
            <person name="Cho S.H."/>
            <person name="Dutcher S."/>
            <person name="Estelle M."/>
            <person name="Fawcett J.A."/>
            <person name="Gundlach H."/>
            <person name="Hanada K."/>
            <person name="Heyl A."/>
            <person name="Hicks K.A."/>
            <person name="Hugh J."/>
            <person name="Lohr M."/>
            <person name="Mayer K."/>
            <person name="Melkozernov A."/>
            <person name="Murata T."/>
            <person name="Nelson D."/>
            <person name="Pils B."/>
            <person name="Prigge M."/>
            <person name="Reiss B."/>
            <person name="Renner T."/>
            <person name="Rombauts S."/>
            <person name="Rushton P."/>
            <person name="Sanderfoot A."/>
            <person name="Schween G."/>
            <person name="Shiu S.-H."/>
            <person name="Stueber K."/>
            <person name="Theodoulou F.L."/>
            <person name="Tu H."/>
            <person name="Van de Peer Y."/>
            <person name="Verrier P.J."/>
            <person name="Waters E."/>
            <person name="Wood A."/>
            <person name="Yang L."/>
            <person name="Cove D."/>
            <person name="Cuming A."/>
            <person name="Hasebe M."/>
            <person name="Lucas S."/>
            <person name="Mishler D.B."/>
            <person name="Reski R."/>
            <person name="Grigoriev I."/>
            <person name="Quatrano R.S."/>
            <person name="Boore J.L."/>
        </authorList>
    </citation>
    <scope>NUCLEOTIDE SEQUENCE [LARGE SCALE GENOMIC DNA]</scope>
    <source>
        <strain evidence="2 3">cv. Gransden 2004</strain>
    </source>
</reference>
<protein>
    <submittedName>
        <fullName evidence="1 2">Uncharacterized protein</fullName>
    </submittedName>
</protein>
<sequence length="48" mass="5374">MDALLEIGNMASERFKVWGFGLNGRVIKTCFLSTCSMPQRNCCSELTD</sequence>
<gene>
    <name evidence="1" type="ORF">PHYPA_012255</name>
</gene>
<name>A0A2K1K1Z0_PHYPA</name>
<reference evidence="2" key="3">
    <citation type="submission" date="2020-12" db="UniProtKB">
        <authorList>
            <consortium name="EnsemblPlants"/>
        </authorList>
    </citation>
    <scope>IDENTIFICATION</scope>
</reference>
<dbReference type="AlphaFoldDB" id="A0A2K1K1Z0"/>
<reference evidence="1 3" key="2">
    <citation type="journal article" date="2018" name="Plant J.">
        <title>The Physcomitrella patens chromosome-scale assembly reveals moss genome structure and evolution.</title>
        <authorList>
            <person name="Lang D."/>
            <person name="Ullrich K.K."/>
            <person name="Murat F."/>
            <person name="Fuchs J."/>
            <person name="Jenkins J."/>
            <person name="Haas F.B."/>
            <person name="Piednoel M."/>
            <person name="Gundlach H."/>
            <person name="Van Bel M."/>
            <person name="Meyberg R."/>
            <person name="Vives C."/>
            <person name="Morata J."/>
            <person name="Symeonidi A."/>
            <person name="Hiss M."/>
            <person name="Muchero W."/>
            <person name="Kamisugi Y."/>
            <person name="Saleh O."/>
            <person name="Blanc G."/>
            <person name="Decker E.L."/>
            <person name="van Gessel N."/>
            <person name="Grimwood J."/>
            <person name="Hayes R.D."/>
            <person name="Graham S.W."/>
            <person name="Gunter L.E."/>
            <person name="McDaniel S.F."/>
            <person name="Hoernstein S.N.W."/>
            <person name="Larsson A."/>
            <person name="Li F.W."/>
            <person name="Perroud P.F."/>
            <person name="Phillips J."/>
            <person name="Ranjan P."/>
            <person name="Rokshar D.S."/>
            <person name="Rothfels C.J."/>
            <person name="Schneider L."/>
            <person name="Shu S."/>
            <person name="Stevenson D.W."/>
            <person name="Thummler F."/>
            <person name="Tillich M."/>
            <person name="Villarreal Aguilar J.C."/>
            <person name="Widiez T."/>
            <person name="Wong G.K."/>
            <person name="Wymore A."/>
            <person name="Zhang Y."/>
            <person name="Zimmer A.D."/>
            <person name="Quatrano R.S."/>
            <person name="Mayer K.F.X."/>
            <person name="Goodstein D."/>
            <person name="Casacuberta J.M."/>
            <person name="Vandepoele K."/>
            <person name="Reski R."/>
            <person name="Cuming A.C."/>
            <person name="Tuskan G.A."/>
            <person name="Maumus F."/>
            <person name="Salse J."/>
            <person name="Schmutz J."/>
            <person name="Rensing S.A."/>
        </authorList>
    </citation>
    <scope>NUCLEOTIDE SEQUENCE [LARGE SCALE GENOMIC DNA]</scope>
    <source>
        <strain evidence="2 3">cv. Gransden 2004</strain>
    </source>
</reference>
<keyword evidence="3" id="KW-1185">Reference proteome</keyword>
<dbReference type="EMBL" id="ABEU02000009">
    <property type="protein sequence ID" value="PNR47782.1"/>
    <property type="molecule type" value="Genomic_DNA"/>
</dbReference>
<evidence type="ECO:0000313" key="3">
    <source>
        <dbReference type="Proteomes" id="UP000006727"/>
    </source>
</evidence>
<dbReference type="EnsemblPlants" id="Pp3c9_4040V3.1">
    <property type="protein sequence ID" value="Pp3c9_4040V3.1"/>
    <property type="gene ID" value="Pp3c9_4040"/>
</dbReference>
<accession>A0A2K1K1Z0</accession>
<dbReference type="Gramene" id="Pp3c9_4040V3.2">
    <property type="protein sequence ID" value="Pp3c9_4040V3.2"/>
    <property type="gene ID" value="Pp3c9_4040"/>
</dbReference>
<dbReference type="Gramene" id="Pp3c9_4040V3.1">
    <property type="protein sequence ID" value="Pp3c9_4040V3.1"/>
    <property type="gene ID" value="Pp3c9_4040"/>
</dbReference>
<dbReference type="InParanoid" id="A0A2K1K1Z0"/>
<evidence type="ECO:0000313" key="2">
    <source>
        <dbReference type="EnsemblPlants" id="Pp3c9_4040V3.1"/>
    </source>
</evidence>
<organism evidence="1">
    <name type="scientific">Physcomitrium patens</name>
    <name type="common">Spreading-leaved earth moss</name>
    <name type="synonym">Physcomitrella patens</name>
    <dbReference type="NCBI Taxonomy" id="3218"/>
    <lineage>
        <taxon>Eukaryota</taxon>
        <taxon>Viridiplantae</taxon>
        <taxon>Streptophyta</taxon>
        <taxon>Embryophyta</taxon>
        <taxon>Bryophyta</taxon>
        <taxon>Bryophytina</taxon>
        <taxon>Bryopsida</taxon>
        <taxon>Funariidae</taxon>
        <taxon>Funariales</taxon>
        <taxon>Funariaceae</taxon>
        <taxon>Physcomitrium</taxon>
    </lineage>
</organism>
<dbReference type="EnsemblPlants" id="Pp3c9_4040V3.2">
    <property type="protein sequence ID" value="Pp3c9_4040V3.2"/>
    <property type="gene ID" value="Pp3c9_4040"/>
</dbReference>
<dbReference type="Proteomes" id="UP000006727">
    <property type="component" value="Chromosome 9"/>
</dbReference>
<evidence type="ECO:0000313" key="1">
    <source>
        <dbReference type="EMBL" id="PNR47782.1"/>
    </source>
</evidence>
<proteinExistence type="predicted"/>